<dbReference type="STRING" id="76021.BS329_20575"/>
<dbReference type="Pfam" id="PF00550">
    <property type="entry name" value="PP-binding"/>
    <property type="match status" value="1"/>
</dbReference>
<dbReference type="OrthoDB" id="3518032at2"/>
<organism evidence="6 7">
    <name type="scientific">Amycolatopsis coloradensis</name>
    <dbReference type="NCBI Taxonomy" id="76021"/>
    <lineage>
        <taxon>Bacteria</taxon>
        <taxon>Bacillati</taxon>
        <taxon>Actinomycetota</taxon>
        <taxon>Actinomycetes</taxon>
        <taxon>Pseudonocardiales</taxon>
        <taxon>Pseudonocardiaceae</taxon>
        <taxon>Amycolatopsis</taxon>
    </lineage>
</organism>
<keyword evidence="3" id="KW-0460">Magnesium</keyword>
<accession>A0A1R0KQR8</accession>
<dbReference type="PRINTS" id="PR00095">
    <property type="entry name" value="ANTSNTHASEI"/>
</dbReference>
<evidence type="ECO:0000313" key="6">
    <source>
        <dbReference type="EMBL" id="OLZ50027.1"/>
    </source>
</evidence>
<dbReference type="SUPFAM" id="SSF47336">
    <property type="entry name" value="ACP-like"/>
    <property type="match status" value="1"/>
</dbReference>
<dbReference type="GO" id="GO:0008909">
    <property type="term" value="F:isochorismate synthase activity"/>
    <property type="evidence" value="ECO:0007669"/>
    <property type="project" value="InterPro"/>
</dbReference>
<dbReference type="PANTHER" id="PTHR11236:SF48">
    <property type="entry name" value="ISOCHORISMATE SYNTHASE MENF"/>
    <property type="match status" value="1"/>
</dbReference>
<dbReference type="Gene3D" id="3.60.120.10">
    <property type="entry name" value="Anthranilate synthase"/>
    <property type="match status" value="1"/>
</dbReference>
<dbReference type="SUPFAM" id="SSF56322">
    <property type="entry name" value="ADC synthase"/>
    <property type="match status" value="1"/>
</dbReference>
<dbReference type="PROSITE" id="PS50075">
    <property type="entry name" value="CARRIER"/>
    <property type="match status" value="1"/>
</dbReference>
<dbReference type="GO" id="GO:0000162">
    <property type="term" value="P:L-tryptophan biosynthetic process"/>
    <property type="evidence" value="ECO:0007669"/>
    <property type="project" value="TreeGrafter"/>
</dbReference>
<dbReference type="Pfam" id="PF00425">
    <property type="entry name" value="Chorismate_bind"/>
    <property type="match status" value="1"/>
</dbReference>
<dbReference type="InterPro" id="IPR005801">
    <property type="entry name" value="ADC_synthase"/>
</dbReference>
<dbReference type="InterPro" id="IPR019996">
    <property type="entry name" value="Salicylate_synthase"/>
</dbReference>
<dbReference type="Gene3D" id="1.10.1200.10">
    <property type="entry name" value="ACP-like"/>
    <property type="match status" value="1"/>
</dbReference>
<reference evidence="6 7" key="1">
    <citation type="submission" date="2016-01" db="EMBL/GenBank/DDBJ databases">
        <title>Amycolatopsis coloradensis genome sequencing and assembly.</title>
        <authorList>
            <person name="Mayilraj S."/>
        </authorList>
    </citation>
    <scope>NUCLEOTIDE SEQUENCE [LARGE SCALE GENOMIC DNA]</scope>
    <source>
        <strain evidence="6 7">DSM 44225</strain>
    </source>
</reference>
<protein>
    <submittedName>
        <fullName evidence="6">Salicylate synthase</fullName>
    </submittedName>
</protein>
<dbReference type="Proteomes" id="UP000187486">
    <property type="component" value="Unassembled WGS sequence"/>
</dbReference>
<name>A0A1R0KQR8_9PSEU</name>
<dbReference type="GO" id="GO:0046872">
    <property type="term" value="F:metal ion binding"/>
    <property type="evidence" value="ECO:0007669"/>
    <property type="project" value="UniProtKB-KW"/>
</dbReference>
<comment type="caution">
    <text evidence="6">The sequence shown here is derived from an EMBL/GenBank/DDBJ whole genome shotgun (WGS) entry which is preliminary data.</text>
</comment>
<dbReference type="AlphaFoldDB" id="A0A1R0KQR8"/>
<evidence type="ECO:0000259" key="5">
    <source>
        <dbReference type="PROSITE" id="PS50075"/>
    </source>
</evidence>
<keyword evidence="7" id="KW-1185">Reference proteome</keyword>
<sequence length="511" mass="56030">MLPQSYHERVVPTSDDPLLVMASLARTFRADDHIVYESPNGYTFALGRLAEVTVDRDAVQVRWGEEKRRERWTSSPYPVLERLLAELPVKDWRAYGVADFELCYLGGDLHDILGDRPLLRLMIPESEVSLRDGEAVVRATNRRQLDQIASLVSGPAPDHGACSAPIAVEQEGVADYEKAVGRAIRDINGGKLQKVILSRVVPVPGAIDLVATYVEGRRNNTPVRSFLVRMDGHEAAGFSPEIVVRVDAQRQVTVQPLAGTRARHQDPAENARLRTELLADSKEIFEHTISVKVAHDELSAVCAPQAPLIAEFMAVKERGSVQHLGSEVRAELPENRGVWDAFAALFPAVTVSGIPKDAAYRCIRENESGPRGWYGGAVLAVGQDGTLDAALVLRTVFHADGRTWLRAGAGIVAQSNPAREVLETSEKLRSVALHVVPATEDSHAEMRRDIADQLGVEPAELTDDEDLVLRGLSSLSVMALANSWSTNGTVVRYTDLLERPTLAHWSALVKR</sequence>
<dbReference type="NCBIfam" id="TIGR03494">
    <property type="entry name" value="salicyl_syn"/>
    <property type="match status" value="1"/>
</dbReference>
<dbReference type="InterPro" id="IPR009081">
    <property type="entry name" value="PP-bd_ACP"/>
</dbReference>
<dbReference type="InterPro" id="IPR015890">
    <property type="entry name" value="Chorismate_C"/>
</dbReference>
<feature type="domain" description="Carrier" evidence="5">
    <location>
        <begin position="437"/>
        <end position="511"/>
    </location>
</feature>
<gene>
    <name evidence="6" type="ORF">BS329_20575</name>
</gene>
<dbReference type="PANTHER" id="PTHR11236">
    <property type="entry name" value="AMINOBENZOATE/ANTHRANILATE SYNTHASE"/>
    <property type="match status" value="1"/>
</dbReference>
<dbReference type="InterPro" id="IPR019999">
    <property type="entry name" value="Anth_synth_I-like"/>
</dbReference>
<proteinExistence type="predicted"/>
<evidence type="ECO:0000313" key="7">
    <source>
        <dbReference type="Proteomes" id="UP000187486"/>
    </source>
</evidence>
<evidence type="ECO:0000256" key="1">
    <source>
        <dbReference type="ARBA" id="ARBA00001946"/>
    </source>
</evidence>
<evidence type="ECO:0000256" key="3">
    <source>
        <dbReference type="ARBA" id="ARBA00022842"/>
    </source>
</evidence>
<dbReference type="GO" id="GO:0016833">
    <property type="term" value="F:oxo-acid-lyase activity"/>
    <property type="evidence" value="ECO:0007669"/>
    <property type="project" value="InterPro"/>
</dbReference>
<keyword evidence="2" id="KW-0479">Metal-binding</keyword>
<evidence type="ECO:0000256" key="2">
    <source>
        <dbReference type="ARBA" id="ARBA00022723"/>
    </source>
</evidence>
<keyword evidence="4" id="KW-0456">Lyase</keyword>
<dbReference type="EMBL" id="MQUQ01000011">
    <property type="protein sequence ID" value="OLZ50027.1"/>
    <property type="molecule type" value="Genomic_DNA"/>
</dbReference>
<evidence type="ECO:0000256" key="4">
    <source>
        <dbReference type="ARBA" id="ARBA00023239"/>
    </source>
</evidence>
<dbReference type="InterPro" id="IPR036736">
    <property type="entry name" value="ACP-like_sf"/>
</dbReference>
<comment type="cofactor">
    <cofactor evidence="1">
        <name>Mg(2+)</name>
        <dbReference type="ChEBI" id="CHEBI:18420"/>
    </cofactor>
</comment>